<evidence type="ECO:0000313" key="1">
    <source>
        <dbReference type="EMBL" id="MEN2793615.1"/>
    </source>
</evidence>
<dbReference type="SUPFAM" id="SSF48452">
    <property type="entry name" value="TPR-like"/>
    <property type="match status" value="1"/>
</dbReference>
<name>A0ABU9YCR8_9SPHN</name>
<sequence length="400" mass="42583">MVILKLASIFALVSAGCGCLISTSDRECALDLGYNLQSLFPIRGPNQSRAMAVEALERGDYSRAVASAKRAVSEDPIGQRTASLLGSAFLGEKRTNEALGAFTVAAALGWRDQWVQHFWLSVAQTSGDFRVAAQRVDALLRIGVKDPTVDSSLNFLGESPVGRAALASRLAENPAWVSFYLENLDRRSADTRLQKLMTISQAVHQGLVLDRGYITQITLSLIKSGKASDAFSLWKLIAGTQLNANIPAQDLPFLLSLPNSSASPFEWSLAKAAGLESDVIKTASAKGGTALHFLSQVSWRQTVASRITTLRSGRYRVSWRAASNSGDAPAWVHIGVSCIGGGGVLTSAAATKHLDSLSSYDFSVPPESCSAQTISIAVDPDSASVAREGRISDVKIVRTG</sequence>
<accession>A0ABU9YCR8</accession>
<reference evidence="1 2" key="1">
    <citation type="submission" date="2024-05" db="EMBL/GenBank/DDBJ databases">
        <authorList>
            <person name="Liu Q."/>
            <person name="Xin Y.-H."/>
        </authorList>
    </citation>
    <scope>NUCLEOTIDE SEQUENCE [LARGE SCALE GENOMIC DNA]</scope>
    <source>
        <strain evidence="1 2">CGMCC 1.10181</strain>
    </source>
</reference>
<dbReference type="Gene3D" id="1.25.40.10">
    <property type="entry name" value="Tetratricopeptide repeat domain"/>
    <property type="match status" value="1"/>
</dbReference>
<protein>
    <recommendedName>
        <fullName evidence="3">Tetratricopeptide repeat protein</fullName>
    </recommendedName>
</protein>
<dbReference type="PROSITE" id="PS51257">
    <property type="entry name" value="PROKAR_LIPOPROTEIN"/>
    <property type="match status" value="1"/>
</dbReference>
<keyword evidence="2" id="KW-1185">Reference proteome</keyword>
<evidence type="ECO:0008006" key="3">
    <source>
        <dbReference type="Google" id="ProtNLM"/>
    </source>
</evidence>
<gene>
    <name evidence="1" type="ORF">ABC974_28635</name>
</gene>
<dbReference type="RefSeq" id="WP_343889896.1">
    <property type="nucleotide sequence ID" value="NZ_BAAAEH010000025.1"/>
</dbReference>
<proteinExistence type="predicted"/>
<dbReference type="EMBL" id="JBDIME010000057">
    <property type="protein sequence ID" value="MEN2793615.1"/>
    <property type="molecule type" value="Genomic_DNA"/>
</dbReference>
<organism evidence="1 2">
    <name type="scientific">Sphingomonas oligophenolica</name>
    <dbReference type="NCBI Taxonomy" id="301154"/>
    <lineage>
        <taxon>Bacteria</taxon>
        <taxon>Pseudomonadati</taxon>
        <taxon>Pseudomonadota</taxon>
        <taxon>Alphaproteobacteria</taxon>
        <taxon>Sphingomonadales</taxon>
        <taxon>Sphingomonadaceae</taxon>
        <taxon>Sphingomonas</taxon>
    </lineage>
</organism>
<dbReference type="InterPro" id="IPR011990">
    <property type="entry name" value="TPR-like_helical_dom_sf"/>
</dbReference>
<dbReference type="Proteomes" id="UP001419910">
    <property type="component" value="Unassembled WGS sequence"/>
</dbReference>
<comment type="caution">
    <text evidence="1">The sequence shown here is derived from an EMBL/GenBank/DDBJ whole genome shotgun (WGS) entry which is preliminary data.</text>
</comment>
<evidence type="ECO:0000313" key="2">
    <source>
        <dbReference type="Proteomes" id="UP001419910"/>
    </source>
</evidence>